<feature type="domain" description="Cupin type-2" evidence="1">
    <location>
        <begin position="71"/>
        <end position="135"/>
    </location>
</feature>
<comment type="caution">
    <text evidence="2">The sequence shown here is derived from an EMBL/GenBank/DDBJ whole genome shotgun (WGS) entry which is preliminary data.</text>
</comment>
<dbReference type="Pfam" id="PF07883">
    <property type="entry name" value="Cupin_2"/>
    <property type="match status" value="1"/>
</dbReference>
<dbReference type="EMBL" id="JAGMWT010000002">
    <property type="protein sequence ID" value="KAH7134863.1"/>
    <property type="molecule type" value="Genomic_DNA"/>
</dbReference>
<accession>A0A9P9EC15</accession>
<dbReference type="Proteomes" id="UP000700596">
    <property type="component" value="Unassembled WGS sequence"/>
</dbReference>
<dbReference type="InterPro" id="IPR014710">
    <property type="entry name" value="RmlC-like_jellyroll"/>
</dbReference>
<keyword evidence="3" id="KW-1185">Reference proteome</keyword>
<organism evidence="2 3">
    <name type="scientific">Dendryphion nanum</name>
    <dbReference type="NCBI Taxonomy" id="256645"/>
    <lineage>
        <taxon>Eukaryota</taxon>
        <taxon>Fungi</taxon>
        <taxon>Dikarya</taxon>
        <taxon>Ascomycota</taxon>
        <taxon>Pezizomycotina</taxon>
        <taxon>Dothideomycetes</taxon>
        <taxon>Pleosporomycetidae</taxon>
        <taxon>Pleosporales</taxon>
        <taxon>Torulaceae</taxon>
        <taxon>Dendryphion</taxon>
    </lineage>
</organism>
<dbReference type="AlphaFoldDB" id="A0A9P9EC15"/>
<gene>
    <name evidence="2" type="ORF">B0J11DRAFT_424625</name>
</gene>
<evidence type="ECO:0000259" key="1">
    <source>
        <dbReference type="Pfam" id="PF07883"/>
    </source>
</evidence>
<dbReference type="SUPFAM" id="SSF51182">
    <property type="entry name" value="RmlC-like cupins"/>
    <property type="match status" value="1"/>
</dbReference>
<dbReference type="InterPro" id="IPR011051">
    <property type="entry name" value="RmlC_Cupin_sf"/>
</dbReference>
<proteinExistence type="predicted"/>
<evidence type="ECO:0000313" key="2">
    <source>
        <dbReference type="EMBL" id="KAH7134863.1"/>
    </source>
</evidence>
<dbReference type="PANTHER" id="PTHR36156">
    <property type="entry name" value="SLR2101 PROTEIN"/>
    <property type="match status" value="1"/>
</dbReference>
<dbReference type="OrthoDB" id="5840532at2759"/>
<protein>
    <recommendedName>
        <fullName evidence="1">Cupin type-2 domain-containing protein</fullName>
    </recommendedName>
</protein>
<name>A0A9P9EC15_9PLEO</name>
<reference evidence="2" key="1">
    <citation type="journal article" date="2021" name="Nat. Commun.">
        <title>Genetic determinants of endophytism in the Arabidopsis root mycobiome.</title>
        <authorList>
            <person name="Mesny F."/>
            <person name="Miyauchi S."/>
            <person name="Thiergart T."/>
            <person name="Pickel B."/>
            <person name="Atanasova L."/>
            <person name="Karlsson M."/>
            <person name="Huettel B."/>
            <person name="Barry K.W."/>
            <person name="Haridas S."/>
            <person name="Chen C."/>
            <person name="Bauer D."/>
            <person name="Andreopoulos W."/>
            <person name="Pangilinan J."/>
            <person name="LaButti K."/>
            <person name="Riley R."/>
            <person name="Lipzen A."/>
            <person name="Clum A."/>
            <person name="Drula E."/>
            <person name="Henrissat B."/>
            <person name="Kohler A."/>
            <person name="Grigoriev I.V."/>
            <person name="Martin F.M."/>
            <person name="Hacquard S."/>
        </authorList>
    </citation>
    <scope>NUCLEOTIDE SEQUENCE</scope>
    <source>
        <strain evidence="2">MPI-CAGE-CH-0243</strain>
    </source>
</reference>
<sequence>MSTPLRRVVTGHKDGKSIVLIDSKLDLIPGFASNAVTLWQNHQYPAELADHDAGIGGIKIYTKGSLIRVVDFPANSQGHNHRTKSLDYGIVIDGEIELILEDDSKTLVRAGEVVVQQATMHQWNNHTDKPCRMIFALLPSEAAVGPNGEELGDFGVPKAFQVDD</sequence>
<dbReference type="Gene3D" id="2.60.120.10">
    <property type="entry name" value="Jelly Rolls"/>
    <property type="match status" value="1"/>
</dbReference>
<dbReference type="InterPro" id="IPR013096">
    <property type="entry name" value="Cupin_2"/>
</dbReference>
<evidence type="ECO:0000313" key="3">
    <source>
        <dbReference type="Proteomes" id="UP000700596"/>
    </source>
</evidence>
<dbReference type="PANTHER" id="PTHR36156:SF2">
    <property type="entry name" value="CUPIN TYPE-2 DOMAIN-CONTAINING PROTEIN"/>
    <property type="match status" value="1"/>
</dbReference>
<dbReference type="CDD" id="cd02231">
    <property type="entry name" value="cupin_BLL6423-like"/>
    <property type="match status" value="1"/>
</dbReference>
<dbReference type="InterPro" id="IPR047142">
    <property type="entry name" value="OryJ/VirC-like"/>
</dbReference>